<keyword evidence="2 4" id="KW-0238">DNA-binding</keyword>
<dbReference type="InterPro" id="IPR000119">
    <property type="entry name" value="Hist_DNA-bd"/>
</dbReference>
<comment type="caution">
    <text evidence="4">The sequence shown here is derived from an EMBL/GenBank/DDBJ whole genome shotgun (WGS) entry which is preliminary data.</text>
</comment>
<organism evidence="4">
    <name type="scientific">candidate division CPR3 bacterium</name>
    <dbReference type="NCBI Taxonomy" id="2268181"/>
    <lineage>
        <taxon>Bacteria</taxon>
        <taxon>Bacteria division CPR3</taxon>
    </lineage>
</organism>
<evidence type="ECO:0000256" key="3">
    <source>
        <dbReference type="RuleBase" id="RU003939"/>
    </source>
</evidence>
<dbReference type="Pfam" id="PF00216">
    <property type="entry name" value="Bac_DNA_binding"/>
    <property type="match status" value="1"/>
</dbReference>
<evidence type="ECO:0000256" key="1">
    <source>
        <dbReference type="ARBA" id="ARBA00023067"/>
    </source>
</evidence>
<dbReference type="PRINTS" id="PR01727">
    <property type="entry name" value="DNABINDINGHU"/>
</dbReference>
<dbReference type="PANTHER" id="PTHR33175:SF3">
    <property type="entry name" value="DNA-BINDING PROTEIN HU-BETA"/>
    <property type="match status" value="1"/>
</dbReference>
<evidence type="ECO:0000313" key="4">
    <source>
        <dbReference type="EMBL" id="HHR92366.1"/>
    </source>
</evidence>
<dbReference type="GO" id="GO:0003677">
    <property type="term" value="F:DNA binding"/>
    <property type="evidence" value="ECO:0007669"/>
    <property type="project" value="UniProtKB-KW"/>
</dbReference>
<dbReference type="AlphaFoldDB" id="A0A7C5URQ1"/>
<proteinExistence type="inferred from homology"/>
<keyword evidence="1" id="KW-0226">DNA condensation</keyword>
<dbReference type="GO" id="GO:0030527">
    <property type="term" value="F:structural constituent of chromatin"/>
    <property type="evidence" value="ECO:0007669"/>
    <property type="project" value="InterPro"/>
</dbReference>
<dbReference type="Gene3D" id="4.10.520.10">
    <property type="entry name" value="IHF-like DNA-binding proteins"/>
    <property type="match status" value="1"/>
</dbReference>
<protein>
    <submittedName>
        <fullName evidence="4">HU family DNA-binding protein</fullName>
    </submittedName>
</protein>
<accession>A0A7C5URQ1</accession>
<dbReference type="EMBL" id="DRVY01000076">
    <property type="protein sequence ID" value="HHR92366.1"/>
    <property type="molecule type" value="Genomic_DNA"/>
</dbReference>
<dbReference type="InterPro" id="IPR010992">
    <property type="entry name" value="IHF-like_DNA-bd_dom_sf"/>
</dbReference>
<sequence>MNKIELIASIAEKTGMKKRDIDVVLNGFIDVVKETLKKGDKVALIGFGTWGTRERKARNGVNPKTKAKITIPAKVTPYFKVGKELKEAVLKK</sequence>
<dbReference type="SMART" id="SM00411">
    <property type="entry name" value="BHL"/>
    <property type="match status" value="1"/>
</dbReference>
<dbReference type="SUPFAM" id="SSF47729">
    <property type="entry name" value="IHF-like DNA-binding proteins"/>
    <property type="match status" value="1"/>
</dbReference>
<name>A0A7C5URQ1_UNCC3</name>
<comment type="similarity">
    <text evidence="3">Belongs to the bacterial histone-like protein family.</text>
</comment>
<dbReference type="GO" id="GO:0030261">
    <property type="term" value="P:chromosome condensation"/>
    <property type="evidence" value="ECO:0007669"/>
    <property type="project" value="UniProtKB-KW"/>
</dbReference>
<gene>
    <name evidence="4" type="ORF">ENL96_02535</name>
</gene>
<dbReference type="PANTHER" id="PTHR33175">
    <property type="entry name" value="DNA-BINDING PROTEIN HU"/>
    <property type="match status" value="1"/>
</dbReference>
<dbReference type="CDD" id="cd13831">
    <property type="entry name" value="HU"/>
    <property type="match status" value="1"/>
</dbReference>
<evidence type="ECO:0000256" key="2">
    <source>
        <dbReference type="ARBA" id="ARBA00023125"/>
    </source>
</evidence>
<reference evidence="4" key="1">
    <citation type="journal article" date="2020" name="mSystems">
        <title>Genome- and Community-Level Interaction Insights into Carbon Utilization and Element Cycling Functions of Hydrothermarchaeota in Hydrothermal Sediment.</title>
        <authorList>
            <person name="Zhou Z."/>
            <person name="Liu Y."/>
            <person name="Xu W."/>
            <person name="Pan J."/>
            <person name="Luo Z.H."/>
            <person name="Li M."/>
        </authorList>
    </citation>
    <scope>NUCLEOTIDE SEQUENCE [LARGE SCALE GENOMIC DNA]</scope>
    <source>
        <strain evidence="4">SpSt-1042</strain>
    </source>
</reference>